<gene>
    <name evidence="3" type="ORF">HDG70_000223</name>
</gene>
<name>A0ABX2R9I0_9THEO</name>
<feature type="domain" description="Putative regulatory protein FmdB zinc ribbon" evidence="2">
    <location>
        <begin position="1"/>
        <end position="42"/>
    </location>
</feature>
<dbReference type="Pfam" id="PF09723">
    <property type="entry name" value="Zn_ribbon_8"/>
    <property type="match status" value="1"/>
</dbReference>
<evidence type="ECO:0000256" key="1">
    <source>
        <dbReference type="SAM" id="MobiDB-lite"/>
    </source>
</evidence>
<proteinExistence type="predicted"/>
<feature type="region of interest" description="Disordered" evidence="1">
    <location>
        <begin position="54"/>
        <end position="75"/>
    </location>
</feature>
<dbReference type="Proteomes" id="UP000604066">
    <property type="component" value="Unassembled WGS sequence"/>
</dbReference>
<dbReference type="SMART" id="SM00834">
    <property type="entry name" value="CxxC_CXXC_SSSS"/>
    <property type="match status" value="1"/>
</dbReference>
<protein>
    <submittedName>
        <fullName evidence="3">FmdB family regulatory protein</fullName>
    </submittedName>
</protein>
<sequence>MPAYDFRCNDCGELFTVRCSISEKENVTCPTCGGKNLTQRLTGFMVMGKSSSNGEGAMASGSSCSGKSCSGCAGC</sequence>
<comment type="caution">
    <text evidence="3">The sequence shown here is derived from an EMBL/GenBank/DDBJ whole genome shotgun (WGS) entry which is preliminary data.</text>
</comment>
<dbReference type="NCBIfam" id="TIGR02605">
    <property type="entry name" value="CxxC_CxxC_SSSS"/>
    <property type="match status" value="1"/>
</dbReference>
<keyword evidence="4" id="KW-1185">Reference proteome</keyword>
<reference evidence="3 4" key="1">
    <citation type="submission" date="2020-07" db="EMBL/GenBank/DDBJ databases">
        <title>Genomic Encyclopedia of Type Strains, Phase III (KMG-III): the genomes of soil and plant-associated and newly described type strains.</title>
        <authorList>
            <person name="Whitman W."/>
        </authorList>
    </citation>
    <scope>NUCLEOTIDE SEQUENCE [LARGE SCALE GENOMIC DNA]</scope>
    <source>
        <strain evidence="3 4">DSM 11255</strain>
    </source>
</reference>
<evidence type="ECO:0000259" key="2">
    <source>
        <dbReference type="SMART" id="SM00834"/>
    </source>
</evidence>
<dbReference type="EMBL" id="JACCBS010000001">
    <property type="protein sequence ID" value="NYE56517.1"/>
    <property type="molecule type" value="Genomic_DNA"/>
</dbReference>
<dbReference type="InterPro" id="IPR013429">
    <property type="entry name" value="Regulatory_FmdB_Zinc_ribbon"/>
</dbReference>
<evidence type="ECO:0000313" key="3">
    <source>
        <dbReference type="EMBL" id="NYE56517.1"/>
    </source>
</evidence>
<evidence type="ECO:0000313" key="4">
    <source>
        <dbReference type="Proteomes" id="UP000604066"/>
    </source>
</evidence>
<organism evidence="3 4">
    <name type="scientific">Carboxydothermus ferrireducens DSM 11255</name>
    <dbReference type="NCBI Taxonomy" id="1119529"/>
    <lineage>
        <taxon>Bacteria</taxon>
        <taxon>Bacillati</taxon>
        <taxon>Bacillota</taxon>
        <taxon>Clostridia</taxon>
        <taxon>Thermoanaerobacterales</taxon>
        <taxon>Thermoanaerobacteraceae</taxon>
        <taxon>Carboxydothermus</taxon>
    </lineage>
</organism>
<dbReference type="RefSeq" id="WP_028051395.1">
    <property type="nucleotide sequence ID" value="NZ_ATYG01000001.1"/>
</dbReference>
<accession>A0ABX2R9I0</accession>